<dbReference type="Gene3D" id="1.10.20.10">
    <property type="entry name" value="Histone, subunit A"/>
    <property type="match status" value="1"/>
</dbReference>
<sequence>MNSSSTTTDPPLASARPPPKPLAYQSEIQQMMYVFGEVPEAIPQVTSLVEQIVQRHTIEMMSNAAAIAKRRGGKTISVDDVVFLVRYDRSRVNRLKDYLGWKDVRKKANTDDKDDMDPLEDDAPDTTMATKKRVKFMWEYVKEFTDHLEDEVNEDDEENLEAFRDMMIRLKVHDISA</sequence>
<dbReference type="PANTHER" id="PTHR11380">
    <property type="entry name" value="TRANSCRIPTION INITIATION FACTOR TFIID/SUPT3-RELATED"/>
    <property type="match status" value="1"/>
</dbReference>
<proteinExistence type="inferred from homology"/>
<dbReference type="GO" id="GO:0003743">
    <property type="term" value="F:translation initiation factor activity"/>
    <property type="evidence" value="ECO:0007669"/>
    <property type="project" value="UniProtKB-KW"/>
</dbReference>
<dbReference type="GO" id="GO:0005634">
    <property type="term" value="C:nucleus"/>
    <property type="evidence" value="ECO:0007669"/>
    <property type="project" value="UniProtKB-SubCell"/>
</dbReference>
<dbReference type="AlphaFoldDB" id="A0A1Y2HE14"/>
<dbReference type="InterPro" id="IPR003195">
    <property type="entry name" value="TFIID_TAF13"/>
</dbReference>
<comment type="subcellular location">
    <subcellularLocation>
        <location evidence="1">Nucleus</location>
    </subcellularLocation>
</comment>
<gene>
    <name evidence="6" type="ORF">BCR44DRAFT_1440753</name>
</gene>
<accession>A0A1Y2HE14</accession>
<evidence type="ECO:0000256" key="1">
    <source>
        <dbReference type="ARBA" id="ARBA00004123"/>
    </source>
</evidence>
<dbReference type="EMBL" id="MCFL01000049">
    <property type="protein sequence ID" value="ORZ32244.1"/>
    <property type="molecule type" value="Genomic_DNA"/>
</dbReference>
<dbReference type="GO" id="GO:0006366">
    <property type="term" value="P:transcription by RNA polymerase II"/>
    <property type="evidence" value="ECO:0007669"/>
    <property type="project" value="InterPro"/>
</dbReference>
<dbReference type="InterPro" id="IPR009072">
    <property type="entry name" value="Histone-fold"/>
</dbReference>
<evidence type="ECO:0000313" key="6">
    <source>
        <dbReference type="EMBL" id="ORZ32244.1"/>
    </source>
</evidence>
<keyword evidence="7" id="KW-1185">Reference proteome</keyword>
<dbReference type="STRING" id="765915.A0A1Y2HE14"/>
<dbReference type="Proteomes" id="UP000193411">
    <property type="component" value="Unassembled WGS sequence"/>
</dbReference>
<evidence type="ECO:0000256" key="4">
    <source>
        <dbReference type="ARBA" id="ARBA00023242"/>
    </source>
</evidence>
<dbReference type="Pfam" id="PF02269">
    <property type="entry name" value="TFIID-18kDa"/>
    <property type="match status" value="1"/>
</dbReference>
<evidence type="ECO:0000256" key="2">
    <source>
        <dbReference type="ARBA" id="ARBA00023015"/>
    </source>
</evidence>
<keyword evidence="2" id="KW-0805">Transcription regulation</keyword>
<dbReference type="OrthoDB" id="66982at2759"/>
<dbReference type="GO" id="GO:0046982">
    <property type="term" value="F:protein heterodimerization activity"/>
    <property type="evidence" value="ECO:0007669"/>
    <property type="project" value="InterPro"/>
</dbReference>
<organism evidence="6 7">
    <name type="scientific">Catenaria anguillulae PL171</name>
    <dbReference type="NCBI Taxonomy" id="765915"/>
    <lineage>
        <taxon>Eukaryota</taxon>
        <taxon>Fungi</taxon>
        <taxon>Fungi incertae sedis</taxon>
        <taxon>Blastocladiomycota</taxon>
        <taxon>Blastocladiomycetes</taxon>
        <taxon>Blastocladiales</taxon>
        <taxon>Catenariaceae</taxon>
        <taxon>Catenaria</taxon>
    </lineage>
</organism>
<keyword evidence="6" id="KW-0396">Initiation factor</keyword>
<keyword evidence="4" id="KW-0539">Nucleus</keyword>
<keyword evidence="3" id="KW-0804">Transcription</keyword>
<dbReference type="PANTHER" id="PTHR11380:SF16">
    <property type="entry name" value="TRANSCRIPTION INITIATION PROTEIN SPT3 HOMOLOG"/>
    <property type="match status" value="1"/>
</dbReference>
<keyword evidence="6" id="KW-0648">Protein biosynthesis</keyword>
<evidence type="ECO:0000256" key="3">
    <source>
        <dbReference type="ARBA" id="ARBA00023163"/>
    </source>
</evidence>
<dbReference type="SUPFAM" id="SSF47113">
    <property type="entry name" value="Histone-fold"/>
    <property type="match status" value="1"/>
</dbReference>
<evidence type="ECO:0000313" key="7">
    <source>
        <dbReference type="Proteomes" id="UP000193411"/>
    </source>
</evidence>
<comment type="similarity">
    <text evidence="5">Belongs to the SPT3 family.</text>
</comment>
<name>A0A1Y2HE14_9FUNG</name>
<protein>
    <submittedName>
        <fullName evidence="6">Transcription initiation factor IID, 18kD subunit-domain-containing protein</fullName>
    </submittedName>
</protein>
<dbReference type="CDD" id="cd22926">
    <property type="entry name" value="HFD_SPT3"/>
    <property type="match status" value="1"/>
</dbReference>
<evidence type="ECO:0000256" key="5">
    <source>
        <dbReference type="ARBA" id="ARBA00061274"/>
    </source>
</evidence>
<reference evidence="6 7" key="1">
    <citation type="submission" date="2016-07" db="EMBL/GenBank/DDBJ databases">
        <title>Pervasive Adenine N6-methylation of Active Genes in Fungi.</title>
        <authorList>
            <consortium name="DOE Joint Genome Institute"/>
            <person name="Mondo S.J."/>
            <person name="Dannebaum R.O."/>
            <person name="Kuo R.C."/>
            <person name="Labutti K."/>
            <person name="Haridas S."/>
            <person name="Kuo A."/>
            <person name="Salamov A."/>
            <person name="Ahrendt S.R."/>
            <person name="Lipzen A."/>
            <person name="Sullivan W."/>
            <person name="Andreopoulos W.B."/>
            <person name="Clum A."/>
            <person name="Lindquist E."/>
            <person name="Daum C."/>
            <person name="Ramamoorthy G.K."/>
            <person name="Gryganskyi A."/>
            <person name="Culley D."/>
            <person name="Magnuson J.K."/>
            <person name="James T.Y."/>
            <person name="O'Malley M.A."/>
            <person name="Stajich J.E."/>
            <person name="Spatafora J.W."/>
            <person name="Visel A."/>
            <person name="Grigoriev I.V."/>
        </authorList>
    </citation>
    <scope>NUCLEOTIDE SEQUENCE [LARGE SCALE GENOMIC DNA]</scope>
    <source>
        <strain evidence="6 7">PL171</strain>
    </source>
</reference>
<comment type="caution">
    <text evidence="6">The sequence shown here is derived from an EMBL/GenBank/DDBJ whole genome shotgun (WGS) entry which is preliminary data.</text>
</comment>